<evidence type="ECO:0000259" key="1">
    <source>
        <dbReference type="Pfam" id="PF03374"/>
    </source>
</evidence>
<dbReference type="Proteomes" id="UP000191056">
    <property type="component" value="Unassembled WGS sequence"/>
</dbReference>
<name>A0A1V4IF96_9CLOT</name>
<keyword evidence="3" id="KW-1185">Reference proteome</keyword>
<sequence>MSQNVNNIILRESLTIDTRDISDFTGVPHYAVLRKLDGAKNKDGTTKFNGIVEVLRDERISVEKYFVESIYVDAKGEKRKCYLCTRLGCDLLANKFNGQKGIIFTAKYVDMFYKMEKALRQNKYSYLIDDPIERAKRWITEEEERKGLRSEVSKSRAKVIFADAVCNSNSTILVNELAKILKQNGINIGGLRLFDYLRENGYLVKRKGSEYNLPTQKSMDLKLFQIKETIINHGDGKVIVSKTTKITGKGQKYFINKFIGKNYDGC</sequence>
<dbReference type="InterPro" id="IPR005039">
    <property type="entry name" value="Ant_C"/>
</dbReference>
<evidence type="ECO:0000313" key="3">
    <source>
        <dbReference type="Proteomes" id="UP000191056"/>
    </source>
</evidence>
<dbReference type="EMBL" id="MZGT01000067">
    <property type="protein sequence ID" value="OPJ58524.1"/>
    <property type="molecule type" value="Genomic_DNA"/>
</dbReference>
<gene>
    <name evidence="2" type="ORF">CLCHR_38840</name>
</gene>
<dbReference type="RefSeq" id="WP_079441538.1">
    <property type="nucleotide sequence ID" value="NZ_MZGT01000067.1"/>
</dbReference>
<dbReference type="Pfam" id="PF03374">
    <property type="entry name" value="ANT"/>
    <property type="match status" value="1"/>
</dbReference>
<evidence type="ECO:0000313" key="2">
    <source>
        <dbReference type="EMBL" id="OPJ58524.1"/>
    </source>
</evidence>
<protein>
    <submittedName>
        <fullName evidence="2">Phage antirepressor protein KilAC domain protein</fullName>
    </submittedName>
</protein>
<dbReference type="STRING" id="225345.CLCHR_38840"/>
<dbReference type="Pfam" id="PF09669">
    <property type="entry name" value="Phage_pRha"/>
    <property type="match status" value="1"/>
</dbReference>
<dbReference type="OrthoDB" id="9812611at2"/>
<organism evidence="2 3">
    <name type="scientific">Clostridium chromiireducens</name>
    <dbReference type="NCBI Taxonomy" id="225345"/>
    <lineage>
        <taxon>Bacteria</taxon>
        <taxon>Bacillati</taxon>
        <taxon>Bacillota</taxon>
        <taxon>Clostridia</taxon>
        <taxon>Eubacteriales</taxon>
        <taxon>Clostridiaceae</taxon>
        <taxon>Clostridium</taxon>
    </lineage>
</organism>
<reference evidence="2 3" key="1">
    <citation type="submission" date="2017-03" db="EMBL/GenBank/DDBJ databases">
        <title>Genome sequence of Clostridium chromiireducens DSM 23318.</title>
        <authorList>
            <person name="Poehlein A."/>
            <person name="Daniel R."/>
        </authorList>
    </citation>
    <scope>NUCLEOTIDE SEQUENCE [LARGE SCALE GENOMIC DNA]</scope>
    <source>
        <strain evidence="2 3">DSM 23318</strain>
    </source>
</reference>
<dbReference type="AlphaFoldDB" id="A0A1V4IF96"/>
<dbReference type="GO" id="GO:0003677">
    <property type="term" value="F:DNA binding"/>
    <property type="evidence" value="ECO:0007669"/>
    <property type="project" value="InterPro"/>
</dbReference>
<proteinExistence type="predicted"/>
<comment type="caution">
    <text evidence="2">The sequence shown here is derived from an EMBL/GenBank/DDBJ whole genome shotgun (WGS) entry which is preliminary data.</text>
</comment>
<feature type="domain" description="Antirepressor protein C-terminal" evidence="1">
    <location>
        <begin position="151"/>
        <end position="258"/>
    </location>
</feature>
<dbReference type="InterPro" id="IPR014054">
    <property type="entry name" value="Phage_regulatory_Rha"/>
</dbReference>
<accession>A0A1V4IF96</accession>